<organism evidence="1 2">
    <name type="scientific">Babesia microti (strain RI)</name>
    <dbReference type="NCBI Taxonomy" id="1133968"/>
    <lineage>
        <taxon>Eukaryota</taxon>
        <taxon>Sar</taxon>
        <taxon>Alveolata</taxon>
        <taxon>Apicomplexa</taxon>
        <taxon>Aconoidasida</taxon>
        <taxon>Piroplasmida</taxon>
        <taxon>Babesiidae</taxon>
        <taxon>Babesia</taxon>
    </lineage>
</organism>
<reference evidence="1 2" key="2">
    <citation type="journal article" date="2013" name="PLoS ONE">
        <title>Whole genome mapping and re-organization of the nuclear and mitochondrial genomes of Babesia microti isolates.</title>
        <authorList>
            <person name="Cornillot E."/>
            <person name="Dassouli A."/>
            <person name="Garg A."/>
            <person name="Pachikara N."/>
            <person name="Randazzo S."/>
            <person name="Depoix D."/>
            <person name="Carcy B."/>
            <person name="Delbecq S."/>
            <person name="Frutos R."/>
            <person name="Silva J.C."/>
            <person name="Sutton R."/>
            <person name="Krause P.J."/>
            <person name="Mamoun C.B."/>
        </authorList>
    </citation>
    <scope>NUCLEOTIDE SEQUENCE [LARGE SCALE GENOMIC DNA]</scope>
    <source>
        <strain evidence="1 2">RI</strain>
    </source>
</reference>
<dbReference type="RefSeq" id="XP_021338541.1">
    <property type="nucleotide sequence ID" value="XM_021481967.1"/>
</dbReference>
<keyword evidence="2" id="KW-1185">Reference proteome</keyword>
<reference evidence="1 2" key="1">
    <citation type="journal article" date="2012" name="Nucleic Acids Res.">
        <title>Sequencing of the smallest Apicomplexan genome from the human pathogen Babesia microti.</title>
        <authorList>
            <person name="Cornillot E."/>
            <person name="Hadj-Kaddour K."/>
            <person name="Dassouli A."/>
            <person name="Noel B."/>
            <person name="Ranwez V."/>
            <person name="Vacherie B."/>
            <person name="Augagneur Y."/>
            <person name="Bres V."/>
            <person name="Duclos A."/>
            <person name="Randazzo S."/>
            <person name="Carcy B."/>
            <person name="Debierre-Grockiego F."/>
            <person name="Delbecq S."/>
            <person name="Moubri-Menage K."/>
            <person name="Shams-Eldin H."/>
            <person name="Usmani-Brown S."/>
            <person name="Bringaud F."/>
            <person name="Wincker P."/>
            <person name="Vivares C.P."/>
            <person name="Schwarz R.T."/>
            <person name="Schetters T.P."/>
            <person name="Krause P.J."/>
            <person name="Gorenflot A."/>
            <person name="Berry V."/>
            <person name="Barbe V."/>
            <person name="Ben Mamoun C."/>
        </authorList>
    </citation>
    <scope>NUCLEOTIDE SEQUENCE [LARGE SCALE GENOMIC DNA]</scope>
    <source>
        <strain evidence="1 2">RI</strain>
    </source>
</reference>
<dbReference type="OrthoDB" id="364499at2759"/>
<dbReference type="AlphaFoldDB" id="A0A1R4ABI7"/>
<accession>A0A1R4ABI7</accession>
<protein>
    <submittedName>
        <fullName evidence="1">Uncharacterized protein</fullName>
    </submittedName>
</protein>
<sequence>MDKIVKNNYARTRFIQNKTKYFQPLNTLMGLVNKPKFIAVRYCEIAHLGEYKAIKASARRKRIAKRGKFPDINPPHEYSSTLGDPIFYTLESLPRILKDASDKRFTHMSYWIQVCDKLRKVKDILNIHHLLTCIKCIIDVNHYDPHLFKELTREFSDDFHLLSLSEIGILLRCYVVSNCKPIELLDKSLDTLASTIHNELNDQSNKAIESSSKSYVEGLLDNLSAKFTINHDKDLDMSAGVCDSQDSMTQALAHISMSLSYYSYITPNTNTLLSLYIIKFWKNFTVPYFLSILRSLKISDEYFYNNSDVYRALLSSINSFCQYKLPILYSDDDNLIWGFKDIYKRVSNCNYASTNDITKLHDYKILSIVDTLIHLCDMISIISDLRTKIKFDVWFEGYIFSNIDTLLVSLISEYNYSKSVLKASKNDVKEADNINCNNILKEYSMRRSFLNYAFAYAITKCSSAINSHLMAKINKHSISPFEIKQRSVDKYHLEFTTSEKIKFPSPPNWIYCYENIELDNTQLKIMNQCNEQIVHIVYESDPIDIVKMFENIVFLMKKVENVKSNDDALYEYLDSLSLEIIRKFQSIGSNYLRRLKNAVDVANYNNEYLNFYFAKYTHINSAAR</sequence>
<dbReference type="GeneID" id="24424991"/>
<dbReference type="VEuPathDB" id="PiroplasmaDB:BMR1_03g01765"/>
<proteinExistence type="predicted"/>
<reference evidence="1 2" key="3">
    <citation type="journal article" date="2016" name="Sci. Rep.">
        <title>Genome-wide diversity and gene expression profiling of Babesia microti isolates identify polymorphic genes that mediate host-pathogen interactions.</title>
        <authorList>
            <person name="Silva J.C."/>
            <person name="Cornillot E."/>
            <person name="McCracken C."/>
            <person name="Usmani-Brown S."/>
            <person name="Dwivedi A."/>
            <person name="Ifeonu O.O."/>
            <person name="Crabtree J."/>
            <person name="Gotia H.T."/>
            <person name="Virji A.Z."/>
            <person name="Reynes C."/>
            <person name="Colinge J."/>
            <person name="Kumar V."/>
            <person name="Lawres L."/>
            <person name="Pazzi J.E."/>
            <person name="Pablo J.V."/>
            <person name="Hung C."/>
            <person name="Brancato J."/>
            <person name="Kumari P."/>
            <person name="Orvis J."/>
            <person name="Tretina K."/>
            <person name="Chibucos M."/>
            <person name="Ott S."/>
            <person name="Sadzewicz L."/>
            <person name="Sengamalay N."/>
            <person name="Shetty A.C."/>
            <person name="Su Q."/>
            <person name="Tallon L."/>
            <person name="Fraser C.M."/>
            <person name="Frutos R."/>
            <person name="Molina D.M."/>
            <person name="Krause P.J."/>
            <person name="Ben Mamoun C."/>
        </authorList>
    </citation>
    <scope>NUCLEOTIDE SEQUENCE [LARGE SCALE GENOMIC DNA]</scope>
    <source>
        <strain evidence="1 2">RI</strain>
    </source>
</reference>
<evidence type="ECO:0000313" key="2">
    <source>
        <dbReference type="Proteomes" id="UP000002899"/>
    </source>
</evidence>
<name>A0A1R4ABI7_BABMR</name>
<dbReference type="EMBL" id="LN871598">
    <property type="protein sequence ID" value="SJK86379.1"/>
    <property type="molecule type" value="Genomic_DNA"/>
</dbReference>
<evidence type="ECO:0000313" key="1">
    <source>
        <dbReference type="EMBL" id="SJK86379.1"/>
    </source>
</evidence>
<dbReference type="Proteomes" id="UP000002899">
    <property type="component" value="Chromosome III"/>
</dbReference>
<dbReference type="KEGG" id="bmic:BMR1_03g01765"/>